<accession>A0ABQ6HLV7</accession>
<evidence type="ECO:0000256" key="7">
    <source>
        <dbReference type="ARBA" id="ARBA00023277"/>
    </source>
</evidence>
<keyword evidence="6 10" id="KW-0808">Transferase</keyword>
<dbReference type="Pfam" id="PF21226">
    <property type="entry name" value="MalQ_N"/>
    <property type="match status" value="1"/>
</dbReference>
<organism evidence="12 13">
    <name type="scientific">Arsenicicoccus piscis</name>
    <dbReference type="NCBI Taxonomy" id="673954"/>
    <lineage>
        <taxon>Bacteria</taxon>
        <taxon>Bacillati</taxon>
        <taxon>Actinomycetota</taxon>
        <taxon>Actinomycetes</taxon>
        <taxon>Micrococcales</taxon>
        <taxon>Intrasporangiaceae</taxon>
        <taxon>Arsenicicoccus</taxon>
    </lineage>
</organism>
<dbReference type="PANTHER" id="PTHR32438">
    <property type="entry name" value="4-ALPHA-GLUCANOTRANSFERASE DPE1, CHLOROPLASTIC/AMYLOPLASTIC"/>
    <property type="match status" value="1"/>
</dbReference>
<keyword evidence="5 10" id="KW-0328">Glycosyltransferase</keyword>
<comment type="similarity">
    <text evidence="2 10">Belongs to the disproportionating enzyme family.</text>
</comment>
<keyword evidence="13" id="KW-1185">Reference proteome</keyword>
<dbReference type="Proteomes" id="UP001157109">
    <property type="component" value="Unassembled WGS sequence"/>
</dbReference>
<dbReference type="EMBL" id="BSUJ01000001">
    <property type="protein sequence ID" value="GMA18674.1"/>
    <property type="molecule type" value="Genomic_DNA"/>
</dbReference>
<dbReference type="PANTHER" id="PTHR32438:SF5">
    <property type="entry name" value="4-ALPHA-GLUCANOTRANSFERASE DPE1, CHLOROPLASTIC_AMYLOPLASTIC"/>
    <property type="match status" value="1"/>
</dbReference>
<reference evidence="13" key="1">
    <citation type="journal article" date="2019" name="Int. J. Syst. Evol. Microbiol.">
        <title>The Global Catalogue of Microorganisms (GCM) 10K type strain sequencing project: providing services to taxonomists for standard genome sequencing and annotation.</title>
        <authorList>
            <consortium name="The Broad Institute Genomics Platform"/>
            <consortium name="The Broad Institute Genome Sequencing Center for Infectious Disease"/>
            <person name="Wu L."/>
            <person name="Ma J."/>
        </authorList>
    </citation>
    <scope>NUCLEOTIDE SEQUENCE [LARGE SCALE GENOMIC DNA]</scope>
    <source>
        <strain evidence="13">NBRC 105830</strain>
    </source>
</reference>
<dbReference type="EC" id="2.4.1.25" evidence="3 10"/>
<gene>
    <name evidence="12" type="primary">malQ</name>
    <name evidence="12" type="ORF">GCM10025862_06950</name>
</gene>
<evidence type="ECO:0000313" key="12">
    <source>
        <dbReference type="EMBL" id="GMA18674.1"/>
    </source>
</evidence>
<proteinExistence type="inferred from homology"/>
<evidence type="ECO:0000256" key="1">
    <source>
        <dbReference type="ARBA" id="ARBA00000439"/>
    </source>
</evidence>
<dbReference type="NCBIfam" id="TIGR00217">
    <property type="entry name" value="malQ"/>
    <property type="match status" value="1"/>
</dbReference>
<dbReference type="InterPro" id="IPR017853">
    <property type="entry name" value="GH"/>
</dbReference>
<dbReference type="SUPFAM" id="SSF51445">
    <property type="entry name" value="(Trans)glycosidases"/>
    <property type="match status" value="1"/>
</dbReference>
<keyword evidence="7 10" id="KW-0119">Carbohydrate metabolism</keyword>
<evidence type="ECO:0000259" key="11">
    <source>
        <dbReference type="Pfam" id="PF21226"/>
    </source>
</evidence>
<protein>
    <recommendedName>
        <fullName evidence="4 10">4-alpha-glucanotransferase</fullName>
        <ecNumber evidence="3 10">2.4.1.25</ecNumber>
    </recommendedName>
    <alternativeName>
        <fullName evidence="8 10">Amylomaltase</fullName>
    </alternativeName>
    <alternativeName>
        <fullName evidence="9 10">Disproportionating enzyme</fullName>
    </alternativeName>
</protein>
<evidence type="ECO:0000256" key="5">
    <source>
        <dbReference type="ARBA" id="ARBA00022676"/>
    </source>
</evidence>
<evidence type="ECO:0000256" key="2">
    <source>
        <dbReference type="ARBA" id="ARBA00005684"/>
    </source>
</evidence>
<comment type="catalytic activity">
    <reaction evidence="1 10">
        <text>Transfers a segment of a (1-&gt;4)-alpha-D-glucan to a new position in an acceptor, which may be glucose or a (1-&gt;4)-alpha-D-glucan.</text>
        <dbReference type="EC" id="2.4.1.25"/>
    </reaction>
</comment>
<dbReference type="InterPro" id="IPR003385">
    <property type="entry name" value="Glyco_hydro_77"/>
</dbReference>
<dbReference type="RefSeq" id="WP_284283732.1">
    <property type="nucleotide sequence ID" value="NZ_BSUJ01000001.1"/>
</dbReference>
<evidence type="ECO:0000256" key="8">
    <source>
        <dbReference type="ARBA" id="ARBA00031423"/>
    </source>
</evidence>
<evidence type="ECO:0000256" key="3">
    <source>
        <dbReference type="ARBA" id="ARBA00012560"/>
    </source>
</evidence>
<dbReference type="Gene3D" id="3.20.20.80">
    <property type="entry name" value="Glycosidases"/>
    <property type="match status" value="1"/>
</dbReference>
<evidence type="ECO:0000256" key="4">
    <source>
        <dbReference type="ARBA" id="ARBA00020295"/>
    </source>
</evidence>
<evidence type="ECO:0000256" key="9">
    <source>
        <dbReference type="ARBA" id="ARBA00031501"/>
    </source>
</evidence>
<evidence type="ECO:0000313" key="13">
    <source>
        <dbReference type="Proteomes" id="UP001157109"/>
    </source>
</evidence>
<evidence type="ECO:0000256" key="6">
    <source>
        <dbReference type="ARBA" id="ARBA00022679"/>
    </source>
</evidence>
<dbReference type="InterPro" id="IPR048458">
    <property type="entry name" value="MalQ_N"/>
</dbReference>
<name>A0ABQ6HLV7_9MICO</name>
<sequence>MTDAPSSALIELARLCGVATEYWDWQGRHVDVPSSTIRSVLTALGQPASTEPEVQSALARLRDRDWRRTLPPVVVMKAGESRELRVHVPHGAGVSVTLYREDGVREQLSQVERWVEPRMIDGAQVGEATFTLPSGLPLGWHRIEARLVDHTVDTTLVVTPDRLTVPDSIRQRPASGIMTQLYAVRSRRSWGMGDFADLADLGAWAAADLGADFVLVNPVHAAEPVAPVEPSPYLPTTRRFISPLYIRVEDIPEVGYMSAQERQLLQWHADDARRLNDDDVIDRDASWEHKDAALRIVYRQPRPPRRERALDAFIEREGQGLLDFATWCAIAADRHSAGSAEGEDGPDADVADWPQELRDPAGRAVAAKREELGDEIRYYCWLQWIADDQLAAAQRACREAGMRIGVMHDLAVGVHPTGADAWALRDALARDVTVGAPADQYNQLGQDWSQPPWRPDSLAEAGYAPYRDMLRTVLRSAGALRVDHIIGLFRLWWIPAGAKPFEGTYVRYDHDALIGILALEAHRAGALVIGEDLGTVEPWVRDYLKDRGILGTSILWFEKDADGRPLRPEAYRTLCLATVTTHDLPPTAGYLEHVHVDLRHELGLLTRDLDEEVEFDRQEQAEMLEVLRQRGLLRAEGDEEATIEALHKYLAWTPALLRGISVSDLAGDTRIINQPGTDEEYPNWRLPLAGHDGTPLLLDDLVTSPWARRLARCVR</sequence>
<feature type="domain" description="MalQ N-terminal beta-sandwich" evidence="11">
    <location>
        <begin position="70"/>
        <end position="160"/>
    </location>
</feature>
<comment type="caution">
    <text evidence="12">The sequence shown here is derived from an EMBL/GenBank/DDBJ whole genome shotgun (WGS) entry which is preliminary data.</text>
</comment>
<dbReference type="Pfam" id="PF02446">
    <property type="entry name" value="Glyco_hydro_77"/>
    <property type="match status" value="1"/>
</dbReference>
<evidence type="ECO:0000256" key="10">
    <source>
        <dbReference type="RuleBase" id="RU361207"/>
    </source>
</evidence>